<reference evidence="2 3" key="1">
    <citation type="submission" date="2019-08" db="EMBL/GenBank/DDBJ databases">
        <title>Aureimonas fodiniaquatilis sp. nov., isolated from a coal mine wastewater.</title>
        <authorList>
            <person name="Kim W."/>
        </authorList>
    </citation>
    <scope>NUCLEOTIDE SEQUENCE [LARGE SCALE GENOMIC DNA]</scope>
    <source>
        <strain evidence="2 3">CAU 1482</strain>
    </source>
</reference>
<dbReference type="AlphaFoldDB" id="A0A5B0DZA6"/>
<dbReference type="Proteomes" id="UP000324738">
    <property type="component" value="Unassembled WGS sequence"/>
</dbReference>
<dbReference type="Gene3D" id="3.40.50.1820">
    <property type="entry name" value="alpha/beta hydrolase"/>
    <property type="match status" value="1"/>
</dbReference>
<dbReference type="RefSeq" id="WP_149299607.1">
    <property type="nucleotide sequence ID" value="NZ_VTWH01000002.1"/>
</dbReference>
<name>A0A5B0DZA6_9HYPH</name>
<proteinExistence type="predicted"/>
<dbReference type="InterPro" id="IPR029058">
    <property type="entry name" value="AB_hydrolase_fold"/>
</dbReference>
<feature type="signal peptide" evidence="1">
    <location>
        <begin position="1"/>
        <end position="23"/>
    </location>
</feature>
<keyword evidence="1" id="KW-0732">Signal</keyword>
<keyword evidence="3" id="KW-1185">Reference proteome</keyword>
<dbReference type="EMBL" id="VTWH01000002">
    <property type="protein sequence ID" value="KAA0970539.1"/>
    <property type="molecule type" value="Genomic_DNA"/>
</dbReference>
<organism evidence="2 3">
    <name type="scientific">Aureimonas fodinaquatilis</name>
    <dbReference type="NCBI Taxonomy" id="2565783"/>
    <lineage>
        <taxon>Bacteria</taxon>
        <taxon>Pseudomonadati</taxon>
        <taxon>Pseudomonadota</taxon>
        <taxon>Alphaproteobacteria</taxon>
        <taxon>Hyphomicrobiales</taxon>
        <taxon>Aurantimonadaceae</taxon>
        <taxon>Aureimonas</taxon>
    </lineage>
</organism>
<comment type="caution">
    <text evidence="2">The sequence shown here is derived from an EMBL/GenBank/DDBJ whole genome shotgun (WGS) entry which is preliminary data.</text>
</comment>
<evidence type="ECO:0000313" key="3">
    <source>
        <dbReference type="Proteomes" id="UP000324738"/>
    </source>
</evidence>
<protein>
    <submittedName>
        <fullName evidence="2">Alpha/beta hydrolase</fullName>
    </submittedName>
</protein>
<dbReference type="OrthoDB" id="9807541at2"/>
<sequence>MKMLGASVAVAATLAATCISAMANGPIAPYKDALFAYSPHTASTMQGRMLDVPYDEMKDINGRDSVPERRAQGKYVQELSRGLESDATIATAKGDVTLRQVGKSADPAFLVLFVHGRGGDRRLGMNDWTFGGNFNRLKNLAVRSDGLYLTMDAGALEASDAARAGEVLKALSRQYPSAKHIVACGSMGGQVCWSLAQNPAFAASLDGMVLLGASSSPAKVAGAVKARGGKALPLLIAHGSNDRVYAMAGQVETVEKTLAQSPAYPIRFVGFDTGGHGTPIRMLDWRDTLNWLIAR</sequence>
<accession>A0A5B0DZA6</accession>
<evidence type="ECO:0000256" key="1">
    <source>
        <dbReference type="SAM" id="SignalP"/>
    </source>
</evidence>
<dbReference type="SUPFAM" id="SSF53474">
    <property type="entry name" value="alpha/beta-Hydrolases"/>
    <property type="match status" value="1"/>
</dbReference>
<feature type="chain" id="PRO_5022781368" evidence="1">
    <location>
        <begin position="24"/>
        <end position="295"/>
    </location>
</feature>
<keyword evidence="2" id="KW-0378">Hydrolase</keyword>
<dbReference type="GO" id="GO:0016787">
    <property type="term" value="F:hydrolase activity"/>
    <property type="evidence" value="ECO:0007669"/>
    <property type="project" value="UniProtKB-KW"/>
</dbReference>
<evidence type="ECO:0000313" key="2">
    <source>
        <dbReference type="EMBL" id="KAA0970539.1"/>
    </source>
</evidence>
<gene>
    <name evidence="2" type="ORF">FPY71_08540</name>
</gene>